<dbReference type="GO" id="GO:0005829">
    <property type="term" value="C:cytosol"/>
    <property type="evidence" value="ECO:0007669"/>
    <property type="project" value="TreeGrafter"/>
</dbReference>
<evidence type="ECO:0000313" key="6">
    <source>
        <dbReference type="Proteomes" id="UP000235786"/>
    </source>
</evidence>
<feature type="domain" description="Amidohydrolase-related" evidence="4">
    <location>
        <begin position="64"/>
        <end position="280"/>
    </location>
</feature>
<protein>
    <submittedName>
        <fullName evidence="5">Putative 2-amino-3-carboxymuconate-6-semialdehyde decarboxylase</fullName>
    </submittedName>
</protein>
<dbReference type="Pfam" id="PF04909">
    <property type="entry name" value="Amidohydro_2"/>
    <property type="match status" value="1"/>
</dbReference>
<dbReference type="SUPFAM" id="SSF51556">
    <property type="entry name" value="Metallo-dependent hydrolases"/>
    <property type="match status" value="1"/>
</dbReference>
<dbReference type="OrthoDB" id="432010at2759"/>
<dbReference type="InterPro" id="IPR006680">
    <property type="entry name" value="Amidohydro-rel"/>
</dbReference>
<dbReference type="GO" id="GO:0019748">
    <property type="term" value="P:secondary metabolic process"/>
    <property type="evidence" value="ECO:0007669"/>
    <property type="project" value="TreeGrafter"/>
</dbReference>
<reference evidence="5 6" key="1">
    <citation type="submission" date="2016-04" db="EMBL/GenBank/DDBJ databases">
        <title>A degradative enzymes factory behind the ericoid mycorrhizal symbiosis.</title>
        <authorList>
            <consortium name="DOE Joint Genome Institute"/>
            <person name="Martino E."/>
            <person name="Morin E."/>
            <person name="Grelet G."/>
            <person name="Kuo A."/>
            <person name="Kohler A."/>
            <person name="Daghino S."/>
            <person name="Barry K."/>
            <person name="Choi C."/>
            <person name="Cichocki N."/>
            <person name="Clum A."/>
            <person name="Copeland A."/>
            <person name="Hainaut M."/>
            <person name="Haridas S."/>
            <person name="Labutti K."/>
            <person name="Lindquist E."/>
            <person name="Lipzen A."/>
            <person name="Khouja H.-R."/>
            <person name="Murat C."/>
            <person name="Ohm R."/>
            <person name="Olson A."/>
            <person name="Spatafora J."/>
            <person name="Veneault-Fourrey C."/>
            <person name="Henrissat B."/>
            <person name="Grigoriev I."/>
            <person name="Martin F."/>
            <person name="Perotto S."/>
        </authorList>
    </citation>
    <scope>NUCLEOTIDE SEQUENCE [LARGE SCALE GENOMIC DNA]</scope>
    <source>
        <strain evidence="5 6">F</strain>
    </source>
</reference>
<gene>
    <name evidence="5" type="ORF">L207DRAFT_557417</name>
</gene>
<sequence>MLPLITLEEHYVSREAGSAHFTAFPPELITKLKSLGEERIKDLDDGGVSTQVISHGPFEGSLDMCRRANNELAEAISKNPTRLAGFAVELGFVGALVDNHLENGRFYDDEHFWPVFEASQELDVPIYLHPNFASDTMLEHYKGNYDENRAETGLHILRLYCSGLFDRYPKLKIIIGHMGELLPFQLERIVRASRMCGRERGLREVWKSNIWITTSGTFALAPLACLLQTTTIDHVLYSVDYPFSTNEMGNQFIDEIQGSKLMSEKELEMFTYRNAEKLLKIKAATEVEVAEVEY</sequence>
<dbReference type="Gene3D" id="3.20.20.140">
    <property type="entry name" value="Metal-dependent hydrolases"/>
    <property type="match status" value="1"/>
</dbReference>
<dbReference type="EMBL" id="KZ613954">
    <property type="protein sequence ID" value="PMD34071.1"/>
    <property type="molecule type" value="Genomic_DNA"/>
</dbReference>
<name>A0A2J6R6D2_HYAVF</name>
<proteinExistence type="inferred from homology"/>
<keyword evidence="2 3" id="KW-0456">Lyase</keyword>
<evidence type="ECO:0000256" key="2">
    <source>
        <dbReference type="ARBA" id="ARBA00023239"/>
    </source>
</evidence>
<dbReference type="GO" id="GO:0016787">
    <property type="term" value="F:hydrolase activity"/>
    <property type="evidence" value="ECO:0007669"/>
    <property type="project" value="InterPro"/>
</dbReference>
<dbReference type="STRING" id="1149755.A0A2J6R6D2"/>
<dbReference type="AlphaFoldDB" id="A0A2J6R6D2"/>
<keyword evidence="6" id="KW-1185">Reference proteome</keyword>
<evidence type="ECO:0000256" key="1">
    <source>
        <dbReference type="ARBA" id="ARBA00022793"/>
    </source>
</evidence>
<dbReference type="Proteomes" id="UP000235786">
    <property type="component" value="Unassembled WGS sequence"/>
</dbReference>
<dbReference type="PANTHER" id="PTHR21240">
    <property type="entry name" value="2-AMINO-3-CARBOXYLMUCONATE-6-SEMIALDEHYDE DECARBOXYLASE"/>
    <property type="match status" value="1"/>
</dbReference>
<dbReference type="GO" id="GO:0016831">
    <property type="term" value="F:carboxy-lyase activity"/>
    <property type="evidence" value="ECO:0007669"/>
    <property type="project" value="UniProtKB-KW"/>
</dbReference>
<keyword evidence="1 3" id="KW-0210">Decarboxylase</keyword>
<evidence type="ECO:0000256" key="3">
    <source>
        <dbReference type="RuleBase" id="RU366045"/>
    </source>
</evidence>
<evidence type="ECO:0000313" key="5">
    <source>
        <dbReference type="EMBL" id="PMD34071.1"/>
    </source>
</evidence>
<dbReference type="InterPro" id="IPR032465">
    <property type="entry name" value="ACMSD"/>
</dbReference>
<accession>A0A2J6R6D2</accession>
<evidence type="ECO:0000259" key="4">
    <source>
        <dbReference type="Pfam" id="PF04909"/>
    </source>
</evidence>
<organism evidence="5 6">
    <name type="scientific">Hyaloscypha variabilis (strain UAMH 11265 / GT02V1 / F)</name>
    <name type="common">Meliniomyces variabilis</name>
    <dbReference type="NCBI Taxonomy" id="1149755"/>
    <lineage>
        <taxon>Eukaryota</taxon>
        <taxon>Fungi</taxon>
        <taxon>Dikarya</taxon>
        <taxon>Ascomycota</taxon>
        <taxon>Pezizomycotina</taxon>
        <taxon>Leotiomycetes</taxon>
        <taxon>Helotiales</taxon>
        <taxon>Hyaloscyphaceae</taxon>
        <taxon>Hyaloscypha</taxon>
        <taxon>Hyaloscypha variabilis</taxon>
    </lineage>
</organism>
<comment type="similarity">
    <text evidence="3">Belongs to the metallo-dependent hydrolases superfamily.</text>
</comment>
<dbReference type="PANTHER" id="PTHR21240:SF30">
    <property type="entry name" value="AMIDOHYDROLASE-RELATED DOMAIN-CONTAINING PROTEIN-RELATED"/>
    <property type="match status" value="1"/>
</dbReference>
<dbReference type="InterPro" id="IPR032466">
    <property type="entry name" value="Metal_Hydrolase"/>
</dbReference>